<accession>A0ABX1P3F0</accession>
<proteinExistence type="predicted"/>
<evidence type="ECO:0000313" key="2">
    <source>
        <dbReference type="EMBL" id="NMG18412.1"/>
    </source>
</evidence>
<protein>
    <submittedName>
        <fullName evidence="2">Uncharacterized protein</fullName>
    </submittedName>
</protein>
<dbReference type="RefSeq" id="WP_169153703.1">
    <property type="nucleotide sequence ID" value="NZ_CAWPJE010000324.1"/>
</dbReference>
<sequence length="73" mass="7795">MPSGHANHKGTSDKPNVNAEGQINVSAADKSVEPEDALLEGAMTNTTRTQEFVDYPPATQRPGEEAQTGNQEE</sequence>
<organism evidence="2 3">
    <name type="scientific">Brasilonema bromeliae SPC951</name>
    <dbReference type="NCBI Taxonomy" id="385972"/>
    <lineage>
        <taxon>Bacteria</taxon>
        <taxon>Bacillati</taxon>
        <taxon>Cyanobacteriota</taxon>
        <taxon>Cyanophyceae</taxon>
        <taxon>Nostocales</taxon>
        <taxon>Scytonemataceae</taxon>
        <taxon>Brasilonema</taxon>
        <taxon>Bromeliae group (in: Brasilonema)</taxon>
    </lineage>
</organism>
<feature type="compositionally biased region" description="Polar residues" evidence="1">
    <location>
        <begin position="13"/>
        <end position="25"/>
    </location>
</feature>
<dbReference type="Proteomes" id="UP000718564">
    <property type="component" value="Unassembled WGS sequence"/>
</dbReference>
<name>A0ABX1P3F0_9CYAN</name>
<keyword evidence="3" id="KW-1185">Reference proteome</keyword>
<feature type="region of interest" description="Disordered" evidence="1">
    <location>
        <begin position="1"/>
        <end position="73"/>
    </location>
</feature>
<dbReference type="EMBL" id="QMEB01000011">
    <property type="protein sequence ID" value="NMG18412.1"/>
    <property type="molecule type" value="Genomic_DNA"/>
</dbReference>
<evidence type="ECO:0000313" key="3">
    <source>
        <dbReference type="Proteomes" id="UP000718564"/>
    </source>
</evidence>
<evidence type="ECO:0000256" key="1">
    <source>
        <dbReference type="SAM" id="MobiDB-lite"/>
    </source>
</evidence>
<reference evidence="2 3" key="1">
    <citation type="submission" date="2018-06" db="EMBL/GenBank/DDBJ databases">
        <title>Comparative genomics of Brasilonema spp. strains.</title>
        <authorList>
            <person name="Alvarenga D.O."/>
            <person name="Fiore M.F."/>
            <person name="Varani A.M."/>
        </authorList>
    </citation>
    <scope>NUCLEOTIDE SEQUENCE [LARGE SCALE GENOMIC DNA]</scope>
    <source>
        <strain evidence="2 3">SPC951</strain>
    </source>
</reference>
<comment type="caution">
    <text evidence="2">The sequence shown here is derived from an EMBL/GenBank/DDBJ whole genome shotgun (WGS) entry which is preliminary data.</text>
</comment>
<gene>
    <name evidence="2" type="ORF">DP116_02685</name>
</gene>